<evidence type="ECO:0000313" key="2">
    <source>
        <dbReference type="EMBL" id="MXU93609.1"/>
    </source>
</evidence>
<reference evidence="2" key="1">
    <citation type="submission" date="2019-12" db="EMBL/GenBank/DDBJ databases">
        <title>An insight into the sialome of adult female Ixodes ricinus ticks feeding for 6 days.</title>
        <authorList>
            <person name="Perner J."/>
            <person name="Ribeiro J.M.C."/>
        </authorList>
    </citation>
    <scope>NUCLEOTIDE SEQUENCE</scope>
    <source>
        <strain evidence="2">Semi-engorged</strain>
        <tissue evidence="2">Salivary glands</tissue>
    </source>
</reference>
<proteinExistence type="predicted"/>
<name>A0A6B0UV17_IXORI</name>
<feature type="transmembrane region" description="Helical" evidence="1">
    <location>
        <begin position="7"/>
        <end position="27"/>
    </location>
</feature>
<organism evidence="2">
    <name type="scientific">Ixodes ricinus</name>
    <name type="common">Common tick</name>
    <name type="synonym">Acarus ricinus</name>
    <dbReference type="NCBI Taxonomy" id="34613"/>
    <lineage>
        <taxon>Eukaryota</taxon>
        <taxon>Metazoa</taxon>
        <taxon>Ecdysozoa</taxon>
        <taxon>Arthropoda</taxon>
        <taxon>Chelicerata</taxon>
        <taxon>Arachnida</taxon>
        <taxon>Acari</taxon>
        <taxon>Parasitiformes</taxon>
        <taxon>Ixodida</taxon>
        <taxon>Ixodoidea</taxon>
        <taxon>Ixodidae</taxon>
        <taxon>Ixodinae</taxon>
        <taxon>Ixodes</taxon>
    </lineage>
</organism>
<sequence length="149" mass="17087">MQGQTKIIIFGTVIIVYAIQNGVLSQWPPSPFGCYEDIMEVGNIFCTITGQKRCITARTMKPDARSTKIFSGKESLPKLFGVMNFFWPTLVVICTDAYLNLSIPFRVTGDEIVECPEGLQKKIDEWKERWSQNKEDAKKAFCDHIDRKW</sequence>
<feature type="transmembrane region" description="Helical" evidence="1">
    <location>
        <begin position="79"/>
        <end position="99"/>
    </location>
</feature>
<accession>A0A6B0UV17</accession>
<protein>
    <submittedName>
        <fullName evidence="2">Putative salivary secreted protein</fullName>
    </submittedName>
</protein>
<keyword evidence="1" id="KW-0812">Transmembrane</keyword>
<dbReference type="AlphaFoldDB" id="A0A6B0UV17"/>
<dbReference type="EMBL" id="GIFC01011526">
    <property type="protein sequence ID" value="MXU93609.1"/>
    <property type="molecule type" value="Transcribed_RNA"/>
</dbReference>
<keyword evidence="1" id="KW-0472">Membrane</keyword>
<keyword evidence="1" id="KW-1133">Transmembrane helix</keyword>
<evidence type="ECO:0000256" key="1">
    <source>
        <dbReference type="SAM" id="Phobius"/>
    </source>
</evidence>